<dbReference type="Proteomes" id="UP000325315">
    <property type="component" value="Unassembled WGS sequence"/>
</dbReference>
<dbReference type="EMBL" id="SMMG02000001">
    <property type="protein sequence ID" value="KAA3488230.1"/>
    <property type="molecule type" value="Genomic_DNA"/>
</dbReference>
<evidence type="ECO:0000259" key="1">
    <source>
        <dbReference type="Pfam" id="PF00078"/>
    </source>
</evidence>
<dbReference type="SUPFAM" id="SSF56672">
    <property type="entry name" value="DNA/RNA polymerases"/>
    <property type="match status" value="1"/>
</dbReference>
<dbReference type="CDD" id="cd01647">
    <property type="entry name" value="RT_LTR"/>
    <property type="match status" value="1"/>
</dbReference>
<feature type="domain" description="Reverse transcriptase" evidence="1">
    <location>
        <begin position="126"/>
        <end position="237"/>
    </location>
</feature>
<dbReference type="Gene3D" id="3.10.10.10">
    <property type="entry name" value="HIV Type 1 Reverse Transcriptase, subunit A, domain 1"/>
    <property type="match status" value="1"/>
</dbReference>
<evidence type="ECO:0000313" key="3">
    <source>
        <dbReference type="Proteomes" id="UP000325315"/>
    </source>
</evidence>
<accession>A0A5B6X232</accession>
<dbReference type="AlphaFoldDB" id="A0A5B6X232"/>
<dbReference type="Gene3D" id="3.30.70.270">
    <property type="match status" value="2"/>
</dbReference>
<sequence>MFSGDLRRHYDGQLFTSRELALLSHFYEQQRRLNPIMKEVVKKEIIKWHDVRIIYTIFDSSWVSLVQCVPKKEGVTVVSNDNNKLIPTRIVTGWIVCMDYRKLNKANQKDHFPLHFIDQMLDRLPRKAFYYFLNDPNDQEKTTFTCPYKTFVFRQMPSGLCNAPTTFQHCMMAIFSNIVENFLEVFMDNFSMFGNTFVDCIKNLELVFCRCEETNQVLNWEKCHFMVREGIILGYKVSHQYIAVGKEKIEVIEKLPPPTSVRGIRSFLGHAGFYRRFIKDFLKISKPLCALLEHNRPFNLDEPYL</sequence>
<proteinExistence type="predicted"/>
<dbReference type="InterPro" id="IPR043502">
    <property type="entry name" value="DNA/RNA_pol_sf"/>
</dbReference>
<organism evidence="2 3">
    <name type="scientific">Gossypium australe</name>
    <dbReference type="NCBI Taxonomy" id="47621"/>
    <lineage>
        <taxon>Eukaryota</taxon>
        <taxon>Viridiplantae</taxon>
        <taxon>Streptophyta</taxon>
        <taxon>Embryophyta</taxon>
        <taxon>Tracheophyta</taxon>
        <taxon>Spermatophyta</taxon>
        <taxon>Magnoliopsida</taxon>
        <taxon>eudicotyledons</taxon>
        <taxon>Gunneridae</taxon>
        <taxon>Pentapetalae</taxon>
        <taxon>rosids</taxon>
        <taxon>malvids</taxon>
        <taxon>Malvales</taxon>
        <taxon>Malvaceae</taxon>
        <taxon>Malvoideae</taxon>
        <taxon>Gossypium</taxon>
    </lineage>
</organism>
<gene>
    <name evidence="2" type="ORF">EPI10_032001</name>
</gene>
<protein>
    <submittedName>
        <fullName evidence="2">Retrovirus-related Pol polyprotein from transposon 17.6</fullName>
    </submittedName>
</protein>
<dbReference type="PANTHER" id="PTHR24559">
    <property type="entry name" value="TRANSPOSON TY3-I GAG-POL POLYPROTEIN"/>
    <property type="match status" value="1"/>
</dbReference>
<dbReference type="InterPro" id="IPR053134">
    <property type="entry name" value="RNA-dir_DNA_polymerase"/>
</dbReference>
<comment type="caution">
    <text evidence="2">The sequence shown here is derived from an EMBL/GenBank/DDBJ whole genome shotgun (WGS) entry which is preliminary data.</text>
</comment>
<reference evidence="3" key="1">
    <citation type="journal article" date="2019" name="Plant Biotechnol. J.">
        <title>Genome sequencing of the Australian wild diploid species Gossypium australe highlights disease resistance and delayed gland morphogenesis.</title>
        <authorList>
            <person name="Cai Y."/>
            <person name="Cai X."/>
            <person name="Wang Q."/>
            <person name="Wang P."/>
            <person name="Zhang Y."/>
            <person name="Cai C."/>
            <person name="Xu Y."/>
            <person name="Wang K."/>
            <person name="Zhou Z."/>
            <person name="Wang C."/>
            <person name="Geng S."/>
            <person name="Li B."/>
            <person name="Dong Q."/>
            <person name="Hou Y."/>
            <person name="Wang H."/>
            <person name="Ai P."/>
            <person name="Liu Z."/>
            <person name="Yi F."/>
            <person name="Sun M."/>
            <person name="An G."/>
            <person name="Cheng J."/>
            <person name="Zhang Y."/>
            <person name="Shi Q."/>
            <person name="Xie Y."/>
            <person name="Shi X."/>
            <person name="Chang Y."/>
            <person name="Huang F."/>
            <person name="Chen Y."/>
            <person name="Hong S."/>
            <person name="Mi L."/>
            <person name="Sun Q."/>
            <person name="Zhang L."/>
            <person name="Zhou B."/>
            <person name="Peng R."/>
            <person name="Zhang X."/>
            <person name="Liu F."/>
        </authorList>
    </citation>
    <scope>NUCLEOTIDE SEQUENCE [LARGE SCALE GENOMIC DNA]</scope>
    <source>
        <strain evidence="3">cv. PA1801</strain>
    </source>
</reference>
<dbReference type="PANTHER" id="PTHR24559:SF432">
    <property type="entry name" value="RNA-DIRECTED DNA POLYMERASE HOMOLOG"/>
    <property type="match status" value="1"/>
</dbReference>
<evidence type="ECO:0000313" key="2">
    <source>
        <dbReference type="EMBL" id="KAA3488230.1"/>
    </source>
</evidence>
<dbReference type="InterPro" id="IPR043128">
    <property type="entry name" value="Rev_trsase/Diguanyl_cyclase"/>
</dbReference>
<name>A0A5B6X232_9ROSI</name>
<keyword evidence="3" id="KW-1185">Reference proteome</keyword>
<dbReference type="OrthoDB" id="1001581at2759"/>
<dbReference type="InterPro" id="IPR000477">
    <property type="entry name" value="RT_dom"/>
</dbReference>
<dbReference type="Pfam" id="PF00078">
    <property type="entry name" value="RVT_1"/>
    <property type="match status" value="1"/>
</dbReference>